<keyword evidence="1" id="KW-0812">Transmembrane</keyword>
<feature type="transmembrane region" description="Helical" evidence="1">
    <location>
        <begin position="212"/>
        <end position="233"/>
    </location>
</feature>
<feature type="transmembrane region" description="Helical" evidence="1">
    <location>
        <begin position="89"/>
        <end position="109"/>
    </location>
</feature>
<evidence type="ECO:0000313" key="3">
    <source>
        <dbReference type="Proteomes" id="UP000232638"/>
    </source>
</evidence>
<keyword evidence="3" id="KW-1185">Reference proteome</keyword>
<feature type="transmembrane region" description="Helical" evidence="1">
    <location>
        <begin position="21"/>
        <end position="38"/>
    </location>
</feature>
<dbReference type="PANTHER" id="PTHR37422:SF13">
    <property type="entry name" value="LIPOPOLYSACCHARIDE BIOSYNTHESIS PROTEIN PA4999-RELATED"/>
    <property type="match status" value="1"/>
</dbReference>
<proteinExistence type="predicted"/>
<keyword evidence="1" id="KW-0472">Membrane</keyword>
<name>A0A2K8UFL4_9GAMM</name>
<dbReference type="AlphaFoldDB" id="A0A2K8UFL4"/>
<dbReference type="RefSeq" id="WP_100921588.1">
    <property type="nucleotide sequence ID" value="NZ_CP020370.1"/>
</dbReference>
<evidence type="ECO:0000313" key="2">
    <source>
        <dbReference type="EMBL" id="AUB83911.1"/>
    </source>
</evidence>
<organism evidence="2 3">
    <name type="scientific">Candidatus Thiodictyon syntrophicum</name>
    <dbReference type="NCBI Taxonomy" id="1166950"/>
    <lineage>
        <taxon>Bacteria</taxon>
        <taxon>Pseudomonadati</taxon>
        <taxon>Pseudomonadota</taxon>
        <taxon>Gammaproteobacteria</taxon>
        <taxon>Chromatiales</taxon>
        <taxon>Chromatiaceae</taxon>
        <taxon>Thiodictyon</taxon>
    </lineage>
</organism>
<keyword evidence="1" id="KW-1133">Transmembrane helix</keyword>
<accession>A0A2K8UFL4</accession>
<dbReference type="KEGG" id="tsy:THSYN_25255"/>
<dbReference type="EMBL" id="CP020370">
    <property type="protein sequence ID" value="AUB83911.1"/>
    <property type="molecule type" value="Genomic_DNA"/>
</dbReference>
<dbReference type="PANTHER" id="PTHR37422">
    <property type="entry name" value="TEICHURONIC ACID BIOSYNTHESIS PROTEIN TUAE"/>
    <property type="match status" value="1"/>
</dbReference>
<feature type="transmembrane region" description="Helical" evidence="1">
    <location>
        <begin position="287"/>
        <end position="305"/>
    </location>
</feature>
<dbReference type="InterPro" id="IPR051533">
    <property type="entry name" value="WaaL-like"/>
</dbReference>
<feature type="transmembrane region" description="Helical" evidence="1">
    <location>
        <begin position="44"/>
        <end position="62"/>
    </location>
</feature>
<feature type="transmembrane region" description="Helical" evidence="1">
    <location>
        <begin position="312"/>
        <end position="337"/>
    </location>
</feature>
<reference evidence="2 3" key="1">
    <citation type="submission" date="2017-03" db="EMBL/GenBank/DDBJ databases">
        <title>Complete genome sequence of Candidatus 'Thiodictyon syntrophicum' sp. nov. strain Cad16T, a photolithoautotroph purple sulfur bacterium isolated from an alpine meromictic lake.</title>
        <authorList>
            <person name="Luedin S.M."/>
            <person name="Pothier J.F."/>
            <person name="Danza F."/>
            <person name="Storelli N."/>
            <person name="Wittwer M."/>
            <person name="Tonolla M."/>
        </authorList>
    </citation>
    <scope>NUCLEOTIDE SEQUENCE [LARGE SCALE GENOMIC DNA]</scope>
    <source>
        <strain evidence="2 3">Cad16T</strain>
    </source>
</reference>
<evidence type="ECO:0000256" key="1">
    <source>
        <dbReference type="SAM" id="Phobius"/>
    </source>
</evidence>
<feature type="transmembrane region" description="Helical" evidence="1">
    <location>
        <begin position="172"/>
        <end position="192"/>
    </location>
</feature>
<gene>
    <name evidence="2" type="ORF">THSYN_25255</name>
</gene>
<dbReference type="OrthoDB" id="9783389at2"/>
<feature type="transmembrane region" description="Helical" evidence="1">
    <location>
        <begin position="149"/>
        <end position="165"/>
    </location>
</feature>
<sequence>MSGALTPHGPSGIHHATAQDAALFYGLALLLVYAPLFLGTWRPVPLMIMELAAVALLAGLFMPRQAAAAGSEDGRTGPVGHPGRPSRPALLFLLLLFLLPLFQLVPLPFELWSELPGRAFYAEALRLAGDTEDGFNWRAISLIPTTTEAAWLTLLPPLAMFLAVLRLDRERLLVLVLVFLGIATGEALLGLIQYGNTLMTDSATGTYRNRNHLAGLLEMALPVGLALLAATVGHGRPPHAGRPHGRRKPTLRQWIARFGVARINQTAALGASSIAILLGLIFTRSRAGISLAMLGILLSSLMFSYRLGGRNTYGLIGTFTAAGVGLASLIGLVPIWNRFAYADPFEDGALVQFGSSLSLCFCSIFITWAVEL</sequence>
<feature type="transmembrane region" description="Helical" evidence="1">
    <location>
        <begin position="254"/>
        <end position="281"/>
    </location>
</feature>
<protein>
    <submittedName>
        <fullName evidence="2">Uncharacterized protein</fullName>
    </submittedName>
</protein>
<feature type="transmembrane region" description="Helical" evidence="1">
    <location>
        <begin position="349"/>
        <end position="370"/>
    </location>
</feature>
<dbReference type="Proteomes" id="UP000232638">
    <property type="component" value="Chromosome"/>
</dbReference>